<dbReference type="PROSITE" id="PS00636">
    <property type="entry name" value="DNAJ_1"/>
    <property type="match status" value="1"/>
</dbReference>
<dbReference type="InterPro" id="IPR008971">
    <property type="entry name" value="HSP40/DnaJ_pept-bd"/>
</dbReference>
<dbReference type="AlphaFoldDB" id="A0AAD5TFK2"/>
<feature type="domain" description="J" evidence="2">
    <location>
        <begin position="13"/>
        <end position="77"/>
    </location>
</feature>
<dbReference type="Pfam" id="PF00226">
    <property type="entry name" value="DnaJ"/>
    <property type="match status" value="1"/>
</dbReference>
<dbReference type="InterPro" id="IPR001623">
    <property type="entry name" value="DnaJ_domain"/>
</dbReference>
<evidence type="ECO:0000256" key="1">
    <source>
        <dbReference type="ARBA" id="ARBA00023186"/>
    </source>
</evidence>
<comment type="caution">
    <text evidence="3">The sequence shown here is derived from an EMBL/GenBank/DDBJ whole genome shotgun (WGS) entry which is preliminary data.</text>
</comment>
<dbReference type="PROSITE" id="PS50076">
    <property type="entry name" value="DNAJ_2"/>
    <property type="match status" value="1"/>
</dbReference>
<keyword evidence="4" id="KW-1185">Reference proteome</keyword>
<dbReference type="Gene3D" id="1.10.287.110">
    <property type="entry name" value="DnaJ domain"/>
    <property type="match status" value="1"/>
</dbReference>
<dbReference type="FunFam" id="2.60.260.20:FF:000002">
    <property type="entry name" value="Dnaj homolog subfamily b member"/>
    <property type="match status" value="1"/>
</dbReference>
<dbReference type="Pfam" id="PF01556">
    <property type="entry name" value="DnaJ_C"/>
    <property type="match status" value="1"/>
</dbReference>
<dbReference type="EMBL" id="JADGJQ010000054">
    <property type="protein sequence ID" value="KAJ3175235.1"/>
    <property type="molecule type" value="Genomic_DNA"/>
</dbReference>
<dbReference type="GO" id="GO:0005829">
    <property type="term" value="C:cytosol"/>
    <property type="evidence" value="ECO:0007669"/>
    <property type="project" value="TreeGrafter"/>
</dbReference>
<keyword evidence="1" id="KW-0143">Chaperone</keyword>
<organism evidence="3 4">
    <name type="scientific">Geranomyces variabilis</name>
    <dbReference type="NCBI Taxonomy" id="109894"/>
    <lineage>
        <taxon>Eukaryota</taxon>
        <taxon>Fungi</taxon>
        <taxon>Fungi incertae sedis</taxon>
        <taxon>Chytridiomycota</taxon>
        <taxon>Chytridiomycota incertae sedis</taxon>
        <taxon>Chytridiomycetes</taxon>
        <taxon>Spizellomycetales</taxon>
        <taxon>Powellomycetaceae</taxon>
        <taxon>Geranomyces</taxon>
    </lineage>
</organism>
<dbReference type="InterPro" id="IPR002939">
    <property type="entry name" value="DnaJ_C"/>
</dbReference>
<dbReference type="SUPFAM" id="SSF46565">
    <property type="entry name" value="Chaperone J-domain"/>
    <property type="match status" value="1"/>
</dbReference>
<dbReference type="Gene3D" id="2.60.260.20">
    <property type="entry name" value="Urease metallochaperone UreE, N-terminal domain"/>
    <property type="match status" value="2"/>
</dbReference>
<dbReference type="InterPro" id="IPR036869">
    <property type="entry name" value="J_dom_sf"/>
</dbReference>
<dbReference type="GO" id="GO:0051087">
    <property type="term" value="F:protein-folding chaperone binding"/>
    <property type="evidence" value="ECO:0007669"/>
    <property type="project" value="TreeGrafter"/>
</dbReference>
<dbReference type="FunFam" id="1.10.287.110:FF:000106">
    <property type="entry name" value="Putative heat shock protein-like protein"/>
    <property type="match status" value="1"/>
</dbReference>
<dbReference type="InterPro" id="IPR051339">
    <property type="entry name" value="DnaJ_subfamily_B"/>
</dbReference>
<gene>
    <name evidence="3" type="primary">DNAJB13</name>
    <name evidence="3" type="ORF">HDU87_006317</name>
</gene>
<dbReference type="GO" id="GO:0051082">
    <property type="term" value="F:unfolded protein binding"/>
    <property type="evidence" value="ECO:0007669"/>
    <property type="project" value="InterPro"/>
</dbReference>
<dbReference type="Proteomes" id="UP001212152">
    <property type="component" value="Unassembled WGS sequence"/>
</dbReference>
<name>A0AAD5TFK2_9FUNG</name>
<dbReference type="CDD" id="cd06257">
    <property type="entry name" value="DnaJ"/>
    <property type="match status" value="1"/>
</dbReference>
<dbReference type="PANTHER" id="PTHR24078:SF553">
    <property type="entry name" value="DNAJ HOMOLOG SUBFAMILY B MEMBER 5"/>
    <property type="match status" value="1"/>
</dbReference>
<dbReference type="CDD" id="cd10747">
    <property type="entry name" value="DnaJ_C"/>
    <property type="match status" value="1"/>
</dbReference>
<dbReference type="SUPFAM" id="SSF49493">
    <property type="entry name" value="HSP40/DnaJ peptide-binding domain"/>
    <property type="match status" value="2"/>
</dbReference>
<protein>
    <submittedName>
        <fullName evidence="3">DnaJ sub B member 13</fullName>
    </submittedName>
</protein>
<dbReference type="GO" id="GO:0006413">
    <property type="term" value="P:translational initiation"/>
    <property type="evidence" value="ECO:0007669"/>
    <property type="project" value="TreeGrafter"/>
</dbReference>
<dbReference type="SMART" id="SM00271">
    <property type="entry name" value="DnaJ"/>
    <property type="match status" value="1"/>
</dbReference>
<dbReference type="FunFam" id="2.60.260.20:FF:000006">
    <property type="entry name" value="DnaJ subfamily B member 13"/>
    <property type="match status" value="1"/>
</dbReference>
<accession>A0AAD5TFK2</accession>
<dbReference type="GO" id="GO:0006457">
    <property type="term" value="P:protein folding"/>
    <property type="evidence" value="ECO:0007669"/>
    <property type="project" value="InterPro"/>
</dbReference>
<proteinExistence type="predicted"/>
<dbReference type="InterPro" id="IPR018253">
    <property type="entry name" value="DnaJ_domain_CS"/>
</dbReference>
<reference evidence="3" key="1">
    <citation type="submission" date="2020-05" db="EMBL/GenBank/DDBJ databases">
        <title>Phylogenomic resolution of chytrid fungi.</title>
        <authorList>
            <person name="Stajich J.E."/>
            <person name="Amses K."/>
            <person name="Simmons R."/>
            <person name="Seto K."/>
            <person name="Myers J."/>
            <person name="Bonds A."/>
            <person name="Quandt C.A."/>
            <person name="Barry K."/>
            <person name="Liu P."/>
            <person name="Grigoriev I."/>
            <person name="Longcore J.E."/>
            <person name="James T.Y."/>
        </authorList>
    </citation>
    <scope>NUCLEOTIDE SEQUENCE</scope>
    <source>
        <strain evidence="3">JEL0379</strain>
    </source>
</reference>
<dbReference type="PANTHER" id="PTHR24078">
    <property type="entry name" value="DNAJ HOMOLOG SUBFAMILY C MEMBER"/>
    <property type="match status" value="1"/>
</dbReference>
<evidence type="ECO:0000313" key="3">
    <source>
        <dbReference type="EMBL" id="KAJ3175235.1"/>
    </source>
</evidence>
<evidence type="ECO:0000259" key="2">
    <source>
        <dbReference type="PROSITE" id="PS50076"/>
    </source>
</evidence>
<dbReference type="PRINTS" id="PR00625">
    <property type="entry name" value="JDOMAIN"/>
</dbReference>
<evidence type="ECO:0000313" key="4">
    <source>
        <dbReference type="Proteomes" id="UP001212152"/>
    </source>
</evidence>
<sequence length="348" mass="38360">MAATAQIQSPSSDYYKVLGIDRSADDATVKQAYRRMALKYHPEKNLTKEAIHQFMAIGEAYDVLTDSRRRAIYDQYGPNGLKNGVAAREGFDGYPGGYQYHGCPDETFSQFFGGKNPFADFFAVHTGAPAITEAPAGAPAFGAKFGGLHGMSRTAGETSSPLNGPIQDAPVEHDLMLTLEELYLGTVKKLKITRRVLNDDNTTTSATEKVLTIDVRRGWRAGTRVTFPQEGDQGPNKIPADIVFIVKEMPHAFFQRDGNDLIYTANISLSKALTGSIIEIQTLDGRLLKIPVNETVHPDYVKELQNEGMPLSKDADKRGRLLIKFIITFPTYLNEDQKKLVRAALPSS</sequence>